<dbReference type="InterPro" id="IPR036465">
    <property type="entry name" value="vWFA_dom_sf"/>
</dbReference>
<protein>
    <recommendedName>
        <fullName evidence="3">VWFA domain-containing protein</fullName>
    </recommendedName>
</protein>
<evidence type="ECO:0000259" key="3">
    <source>
        <dbReference type="PROSITE" id="PS50234"/>
    </source>
</evidence>
<sequence length="674" mass="78364">MKFMAEGYNNQNEQKNDFLGDFLANQSNKKYLDGYSKDTSLSIKHAKDAGFDSNGELVVKTAAIDLENGKIFFNPDFFARYGKDVLKQQFALKHECWHFKKLKQLLDSKNGKQIWQNNRDNIKNNKKLHLLDNCFEDIQINRGVISDTPTLQNTKDKLYKEDLFQDVDFTKIPKHLQFAQGLLVEKNSNYETICKVDKDVRKELDKIKSLKTKSGFEMMDFITNENTSMGNRVLFREKYLDSVYQNLYKQDIENKKKEKDSNSQDSSSGQGNDSEPSDGQNNQESENQDQNNKEHQKNKKTQDNKNQNSTNPDYDANIEREIEQEFQKYYDEYFDKNPRSVEIESEEKAVEEYFDKLDKQDSNEARLKAYAQAEGISYEDLKEYRDYFNNQVENLENKETGEKSIEELRQIFEEIFTSREKPKMQPRSPRKYGDELILPAEAYAQKLGGEEEPSVFEKVEFKNKKEKIYGDFDVTLVLDRSGSMDTPSIKKTEQKKSAILIIEALKELYDKLDEGRDYIENDLNVRTEVWSFGDERQNELLKPLDGDLTEKQRTHIYKKLNDVSGNSTEDYKILEKIESLITDEELEKLEKNLMKKIIIVTTDGQSDGKDKLLPNVLQKLRAKNIVVIGIGITKDGKKAEKSYAPNGIYCKNATDLPNVFGEILKKELDDLIIR</sequence>
<evidence type="ECO:0000313" key="4">
    <source>
        <dbReference type="EMBL" id="OGI83162.1"/>
    </source>
</evidence>
<dbReference type="CDD" id="cd00198">
    <property type="entry name" value="vWFA"/>
    <property type="match status" value="1"/>
</dbReference>
<evidence type="ECO:0000256" key="2">
    <source>
        <dbReference type="SAM" id="MobiDB-lite"/>
    </source>
</evidence>
<dbReference type="AlphaFoldDB" id="A0A1F6WMM1"/>
<organism evidence="4 5">
    <name type="scientific">Candidatus Nomurabacteria bacterium RIFCSPLOWO2_01_FULL_33_17</name>
    <dbReference type="NCBI Taxonomy" id="1801764"/>
    <lineage>
        <taxon>Bacteria</taxon>
        <taxon>Candidatus Nomuraibacteriota</taxon>
    </lineage>
</organism>
<evidence type="ECO:0000256" key="1">
    <source>
        <dbReference type="SAM" id="Coils"/>
    </source>
</evidence>
<accession>A0A1F6WMM1</accession>
<feature type="compositionally biased region" description="Low complexity" evidence="2">
    <location>
        <begin position="263"/>
        <end position="290"/>
    </location>
</feature>
<feature type="domain" description="VWFA" evidence="3">
    <location>
        <begin position="473"/>
        <end position="632"/>
    </location>
</feature>
<dbReference type="SMART" id="SM00327">
    <property type="entry name" value="VWA"/>
    <property type="match status" value="1"/>
</dbReference>
<keyword evidence="1" id="KW-0175">Coiled coil</keyword>
<dbReference type="InterPro" id="IPR002035">
    <property type="entry name" value="VWF_A"/>
</dbReference>
<name>A0A1F6WMM1_9BACT</name>
<dbReference type="STRING" id="1801764.A2903_01805"/>
<evidence type="ECO:0000313" key="5">
    <source>
        <dbReference type="Proteomes" id="UP000178184"/>
    </source>
</evidence>
<feature type="region of interest" description="Disordered" evidence="2">
    <location>
        <begin position="252"/>
        <end position="317"/>
    </location>
</feature>
<comment type="caution">
    <text evidence="4">The sequence shown here is derived from an EMBL/GenBank/DDBJ whole genome shotgun (WGS) entry which is preliminary data.</text>
</comment>
<dbReference type="PROSITE" id="PS50234">
    <property type="entry name" value="VWFA"/>
    <property type="match status" value="1"/>
</dbReference>
<dbReference type="Gene3D" id="3.40.50.410">
    <property type="entry name" value="von Willebrand factor, type A domain"/>
    <property type="match status" value="1"/>
</dbReference>
<feature type="compositionally biased region" description="Basic and acidic residues" evidence="2">
    <location>
        <begin position="252"/>
        <end position="262"/>
    </location>
</feature>
<feature type="coiled-coil region" evidence="1">
    <location>
        <begin position="343"/>
        <end position="398"/>
    </location>
</feature>
<reference evidence="4 5" key="1">
    <citation type="journal article" date="2016" name="Nat. Commun.">
        <title>Thousands of microbial genomes shed light on interconnected biogeochemical processes in an aquifer system.</title>
        <authorList>
            <person name="Anantharaman K."/>
            <person name="Brown C.T."/>
            <person name="Hug L.A."/>
            <person name="Sharon I."/>
            <person name="Castelle C.J."/>
            <person name="Probst A.J."/>
            <person name="Thomas B.C."/>
            <person name="Singh A."/>
            <person name="Wilkins M.J."/>
            <person name="Karaoz U."/>
            <person name="Brodie E.L."/>
            <person name="Williams K.H."/>
            <person name="Hubbard S.S."/>
            <person name="Banfield J.F."/>
        </authorList>
    </citation>
    <scope>NUCLEOTIDE SEQUENCE [LARGE SCALE GENOMIC DNA]</scope>
</reference>
<proteinExistence type="predicted"/>
<dbReference type="Pfam" id="PF00092">
    <property type="entry name" value="VWA"/>
    <property type="match status" value="1"/>
</dbReference>
<feature type="compositionally biased region" description="Basic and acidic residues" evidence="2">
    <location>
        <begin position="291"/>
        <end position="303"/>
    </location>
</feature>
<dbReference type="Proteomes" id="UP000178184">
    <property type="component" value="Unassembled WGS sequence"/>
</dbReference>
<dbReference type="SUPFAM" id="SSF53300">
    <property type="entry name" value="vWA-like"/>
    <property type="match status" value="1"/>
</dbReference>
<dbReference type="EMBL" id="MFUO01000035">
    <property type="protein sequence ID" value="OGI83162.1"/>
    <property type="molecule type" value="Genomic_DNA"/>
</dbReference>
<gene>
    <name evidence="4" type="ORF">A2903_01805</name>
</gene>